<name>A0AAE0XED9_9GAST</name>
<proteinExistence type="predicted"/>
<dbReference type="AlphaFoldDB" id="A0AAE0XED9"/>
<evidence type="ECO:0000313" key="3">
    <source>
        <dbReference type="Proteomes" id="UP001283361"/>
    </source>
</evidence>
<reference evidence="2" key="1">
    <citation type="journal article" date="2023" name="G3 (Bethesda)">
        <title>A reference genome for the long-term kleptoplast-retaining sea slug Elysia crispata morphotype clarki.</title>
        <authorList>
            <person name="Eastman K.E."/>
            <person name="Pendleton A.L."/>
            <person name="Shaikh M.A."/>
            <person name="Suttiyut T."/>
            <person name="Ogas R."/>
            <person name="Tomko P."/>
            <person name="Gavelis G."/>
            <person name="Widhalm J.R."/>
            <person name="Wisecaver J.H."/>
        </authorList>
    </citation>
    <scope>NUCLEOTIDE SEQUENCE</scope>
    <source>
        <strain evidence="2">ECLA1</strain>
    </source>
</reference>
<feature type="chain" id="PRO_5041947515" description="Secreted protein" evidence="1">
    <location>
        <begin position="17"/>
        <end position="121"/>
    </location>
</feature>
<gene>
    <name evidence="2" type="ORF">RRG08_004019</name>
</gene>
<dbReference type="Proteomes" id="UP001283361">
    <property type="component" value="Unassembled WGS sequence"/>
</dbReference>
<evidence type="ECO:0008006" key="4">
    <source>
        <dbReference type="Google" id="ProtNLM"/>
    </source>
</evidence>
<keyword evidence="3" id="KW-1185">Reference proteome</keyword>
<sequence>MMFVRLVFLTAFLVQGETFKLRARKSPTNRNEKICYGTHWMNRERGCTIIILPKGGQSSVAAHLSLVVSVLVLQLILALYHQQLSSSTYDEKKMERVLTKLLPRRCLFMNLVCADKAQMLH</sequence>
<evidence type="ECO:0000256" key="1">
    <source>
        <dbReference type="SAM" id="SignalP"/>
    </source>
</evidence>
<protein>
    <recommendedName>
        <fullName evidence="4">Secreted protein</fullName>
    </recommendedName>
</protein>
<accession>A0AAE0XED9</accession>
<evidence type="ECO:0000313" key="2">
    <source>
        <dbReference type="EMBL" id="KAK3691710.1"/>
    </source>
</evidence>
<feature type="signal peptide" evidence="1">
    <location>
        <begin position="1"/>
        <end position="16"/>
    </location>
</feature>
<organism evidence="2 3">
    <name type="scientific">Elysia crispata</name>
    <name type="common">lettuce slug</name>
    <dbReference type="NCBI Taxonomy" id="231223"/>
    <lineage>
        <taxon>Eukaryota</taxon>
        <taxon>Metazoa</taxon>
        <taxon>Spiralia</taxon>
        <taxon>Lophotrochozoa</taxon>
        <taxon>Mollusca</taxon>
        <taxon>Gastropoda</taxon>
        <taxon>Heterobranchia</taxon>
        <taxon>Euthyneura</taxon>
        <taxon>Panpulmonata</taxon>
        <taxon>Sacoglossa</taxon>
        <taxon>Placobranchoidea</taxon>
        <taxon>Plakobranchidae</taxon>
        <taxon>Elysia</taxon>
    </lineage>
</organism>
<dbReference type="EMBL" id="JAWDGP010008078">
    <property type="protein sequence ID" value="KAK3691710.1"/>
    <property type="molecule type" value="Genomic_DNA"/>
</dbReference>
<comment type="caution">
    <text evidence="2">The sequence shown here is derived from an EMBL/GenBank/DDBJ whole genome shotgun (WGS) entry which is preliminary data.</text>
</comment>
<keyword evidence="1" id="KW-0732">Signal</keyword>